<proteinExistence type="predicted"/>
<dbReference type="EMBL" id="JAHWGI010001439">
    <property type="protein sequence ID" value="KAK3932674.1"/>
    <property type="molecule type" value="Genomic_DNA"/>
</dbReference>
<comment type="caution">
    <text evidence="1">The sequence shown here is derived from an EMBL/GenBank/DDBJ whole genome shotgun (WGS) entry which is preliminary data.</text>
</comment>
<dbReference type="AlphaFoldDB" id="A0AAE1LWD5"/>
<reference evidence="1" key="1">
    <citation type="submission" date="2021-07" db="EMBL/GenBank/DDBJ databases">
        <authorList>
            <person name="Catto M.A."/>
            <person name="Jacobson A."/>
            <person name="Kennedy G."/>
            <person name="Labadie P."/>
            <person name="Hunt B.G."/>
            <person name="Srinivasan R."/>
        </authorList>
    </citation>
    <scope>NUCLEOTIDE SEQUENCE</scope>
    <source>
        <strain evidence="1">PL_HMW_Pooled</strain>
        <tissue evidence="1">Head</tissue>
    </source>
</reference>
<gene>
    <name evidence="1" type="ORF">KUF71_002644</name>
</gene>
<dbReference type="Proteomes" id="UP001219518">
    <property type="component" value="Unassembled WGS sequence"/>
</dbReference>
<reference evidence="1" key="2">
    <citation type="journal article" date="2023" name="BMC Genomics">
        <title>Pest status, molecular evolution, and epigenetic factors derived from the genome assembly of Frankliniella fusca, a thysanopteran phytovirus vector.</title>
        <authorList>
            <person name="Catto M.A."/>
            <person name="Labadie P.E."/>
            <person name="Jacobson A.L."/>
            <person name="Kennedy G.G."/>
            <person name="Srinivasan R."/>
            <person name="Hunt B.G."/>
        </authorList>
    </citation>
    <scope>NUCLEOTIDE SEQUENCE</scope>
    <source>
        <strain evidence="1">PL_HMW_Pooled</strain>
    </source>
</reference>
<keyword evidence="2" id="KW-1185">Reference proteome</keyword>
<accession>A0AAE1LWD5</accession>
<evidence type="ECO:0000313" key="1">
    <source>
        <dbReference type="EMBL" id="KAK3932674.1"/>
    </source>
</evidence>
<protein>
    <submittedName>
        <fullName evidence="1">Transcription termination factor 2</fullName>
    </submittedName>
</protein>
<sequence length="80" mass="9254">MQRIFKPWFKHYSNIINITQIFATVIASNRICIATRQIGISNVLSTYNIIVSTKLDVYDIVAMKIPTHRWLVSSVFLVLQ</sequence>
<name>A0AAE1LWD5_9NEOP</name>
<evidence type="ECO:0000313" key="2">
    <source>
        <dbReference type="Proteomes" id="UP001219518"/>
    </source>
</evidence>
<organism evidence="1 2">
    <name type="scientific">Frankliniella fusca</name>
    <dbReference type="NCBI Taxonomy" id="407009"/>
    <lineage>
        <taxon>Eukaryota</taxon>
        <taxon>Metazoa</taxon>
        <taxon>Ecdysozoa</taxon>
        <taxon>Arthropoda</taxon>
        <taxon>Hexapoda</taxon>
        <taxon>Insecta</taxon>
        <taxon>Pterygota</taxon>
        <taxon>Neoptera</taxon>
        <taxon>Paraneoptera</taxon>
        <taxon>Thysanoptera</taxon>
        <taxon>Terebrantia</taxon>
        <taxon>Thripoidea</taxon>
        <taxon>Thripidae</taxon>
        <taxon>Frankliniella</taxon>
    </lineage>
</organism>